<sequence>MVHSNAGRFVPVIVDAIGERVAGCVFVDAALPGDGVGRERLEGLRAMAGADGRVPPWTSWWGEDAVAGLFGDGRMRAEVSGEQPRVPVSFFEEEVPVVAGWDERACGYLWFSQAYEDRAREAERRGWAVGHIAGGHLHQVVDPGAVARGIVAVTSAAGG</sequence>
<comment type="caution">
    <text evidence="1">The sequence shown here is derived from an EMBL/GenBank/DDBJ whole genome shotgun (WGS) entry which is preliminary data.</text>
</comment>
<accession>A0A919SQ03</accession>
<evidence type="ECO:0000313" key="1">
    <source>
        <dbReference type="EMBL" id="GIM75422.1"/>
    </source>
</evidence>
<dbReference type="Proteomes" id="UP000680865">
    <property type="component" value="Unassembled WGS sequence"/>
</dbReference>
<proteinExistence type="predicted"/>
<protein>
    <submittedName>
        <fullName evidence="1">Uncharacterized protein</fullName>
    </submittedName>
</protein>
<dbReference type="AlphaFoldDB" id="A0A919SQ03"/>
<gene>
    <name evidence="1" type="ORF">Aco04nite_45270</name>
</gene>
<dbReference type="EMBL" id="BOQP01000024">
    <property type="protein sequence ID" value="GIM75422.1"/>
    <property type="molecule type" value="Genomic_DNA"/>
</dbReference>
<organism evidence="1 2">
    <name type="scientific">Winogradskya consettensis</name>
    <dbReference type="NCBI Taxonomy" id="113560"/>
    <lineage>
        <taxon>Bacteria</taxon>
        <taxon>Bacillati</taxon>
        <taxon>Actinomycetota</taxon>
        <taxon>Actinomycetes</taxon>
        <taxon>Micromonosporales</taxon>
        <taxon>Micromonosporaceae</taxon>
        <taxon>Winogradskya</taxon>
    </lineage>
</organism>
<keyword evidence="2" id="KW-1185">Reference proteome</keyword>
<reference evidence="1" key="1">
    <citation type="submission" date="2021-03" db="EMBL/GenBank/DDBJ databases">
        <title>Whole genome shotgun sequence of Actinoplanes consettensis NBRC 14913.</title>
        <authorList>
            <person name="Komaki H."/>
            <person name="Tamura T."/>
        </authorList>
    </citation>
    <scope>NUCLEOTIDE SEQUENCE</scope>
    <source>
        <strain evidence="1">NBRC 14913</strain>
    </source>
</reference>
<name>A0A919SQ03_9ACTN</name>
<evidence type="ECO:0000313" key="2">
    <source>
        <dbReference type="Proteomes" id="UP000680865"/>
    </source>
</evidence>